<proteinExistence type="predicted"/>
<dbReference type="AlphaFoldDB" id="A0A1G7NU01"/>
<sequence>MGIKKAGAAIEADTREPLLLRMLIRLAVAAGAVVRLARLMVSWAAPQDRNCRAGAGCSFVPGSRRA</sequence>
<organism evidence="1 2">
    <name type="scientific">Paraburkholderia phenazinium</name>
    <dbReference type="NCBI Taxonomy" id="60549"/>
    <lineage>
        <taxon>Bacteria</taxon>
        <taxon>Pseudomonadati</taxon>
        <taxon>Pseudomonadota</taxon>
        <taxon>Betaproteobacteria</taxon>
        <taxon>Burkholderiales</taxon>
        <taxon>Burkholderiaceae</taxon>
        <taxon>Paraburkholderia</taxon>
    </lineage>
</organism>
<name>A0A1G7NU01_9BURK</name>
<reference evidence="1 2" key="1">
    <citation type="submission" date="2016-10" db="EMBL/GenBank/DDBJ databases">
        <authorList>
            <person name="de Groot N.N."/>
        </authorList>
    </citation>
    <scope>NUCLEOTIDE SEQUENCE [LARGE SCALE GENOMIC DNA]</scope>
    <source>
        <strain evidence="1 2">LMG 2247</strain>
    </source>
</reference>
<dbReference type="EMBL" id="FNCJ01000001">
    <property type="protein sequence ID" value="SDF77516.1"/>
    <property type="molecule type" value="Genomic_DNA"/>
</dbReference>
<dbReference type="Proteomes" id="UP000199706">
    <property type="component" value="Unassembled WGS sequence"/>
</dbReference>
<gene>
    <name evidence="1" type="ORF">SAMN05216466_10135</name>
</gene>
<protein>
    <submittedName>
        <fullName evidence="1">Uncharacterized protein</fullName>
    </submittedName>
</protein>
<evidence type="ECO:0000313" key="2">
    <source>
        <dbReference type="Proteomes" id="UP000199706"/>
    </source>
</evidence>
<evidence type="ECO:0000313" key="1">
    <source>
        <dbReference type="EMBL" id="SDF77516.1"/>
    </source>
</evidence>
<dbReference type="RefSeq" id="WP_090680303.1">
    <property type="nucleotide sequence ID" value="NZ_FNCJ01000001.1"/>
</dbReference>
<accession>A0A1G7NU01</accession>